<feature type="region of interest" description="Disordered" evidence="1">
    <location>
        <begin position="8"/>
        <end position="47"/>
    </location>
</feature>
<keyword evidence="3" id="KW-1185">Reference proteome</keyword>
<protein>
    <submittedName>
        <fullName evidence="2">Uncharacterized protein</fullName>
    </submittedName>
</protein>
<sequence>MIILAGVERSSKSVQEKRGDNEPSILPSFSDSATRGIKSKDEEQSGAAEKGYNPFYIRCYWRAFGSNRAGYKFQSPTRAEAKTMEPTGPHRSDKLSDRLPSAPIGFQILGCLYYDQYDYEYLAAGRL</sequence>
<evidence type="ECO:0000313" key="2">
    <source>
        <dbReference type="EMBL" id="KAK3865494.1"/>
    </source>
</evidence>
<name>A0AAE1K6P4_PETCI</name>
<evidence type="ECO:0000256" key="1">
    <source>
        <dbReference type="SAM" id="MobiDB-lite"/>
    </source>
</evidence>
<evidence type="ECO:0000313" key="3">
    <source>
        <dbReference type="Proteomes" id="UP001286313"/>
    </source>
</evidence>
<reference evidence="2" key="1">
    <citation type="submission" date="2023-10" db="EMBL/GenBank/DDBJ databases">
        <title>Genome assemblies of two species of porcelain crab, Petrolisthes cinctipes and Petrolisthes manimaculis (Anomura: Porcellanidae).</title>
        <authorList>
            <person name="Angst P."/>
        </authorList>
    </citation>
    <scope>NUCLEOTIDE SEQUENCE</scope>
    <source>
        <strain evidence="2">PB745_01</strain>
        <tissue evidence="2">Gill</tissue>
    </source>
</reference>
<proteinExistence type="predicted"/>
<accession>A0AAE1K6P4</accession>
<gene>
    <name evidence="2" type="ORF">Pcinc_028904</name>
</gene>
<comment type="caution">
    <text evidence="2">The sequence shown here is derived from an EMBL/GenBank/DDBJ whole genome shotgun (WGS) entry which is preliminary data.</text>
</comment>
<feature type="compositionally biased region" description="Basic and acidic residues" evidence="1">
    <location>
        <begin position="79"/>
        <end position="97"/>
    </location>
</feature>
<feature type="region of interest" description="Disordered" evidence="1">
    <location>
        <begin position="75"/>
        <end position="98"/>
    </location>
</feature>
<dbReference type="AlphaFoldDB" id="A0AAE1K6P4"/>
<organism evidence="2 3">
    <name type="scientific">Petrolisthes cinctipes</name>
    <name type="common">Flat porcelain crab</name>
    <dbReference type="NCBI Taxonomy" id="88211"/>
    <lineage>
        <taxon>Eukaryota</taxon>
        <taxon>Metazoa</taxon>
        <taxon>Ecdysozoa</taxon>
        <taxon>Arthropoda</taxon>
        <taxon>Crustacea</taxon>
        <taxon>Multicrustacea</taxon>
        <taxon>Malacostraca</taxon>
        <taxon>Eumalacostraca</taxon>
        <taxon>Eucarida</taxon>
        <taxon>Decapoda</taxon>
        <taxon>Pleocyemata</taxon>
        <taxon>Anomura</taxon>
        <taxon>Galatheoidea</taxon>
        <taxon>Porcellanidae</taxon>
        <taxon>Petrolisthes</taxon>
    </lineage>
</organism>
<feature type="compositionally biased region" description="Basic and acidic residues" evidence="1">
    <location>
        <begin position="9"/>
        <end position="21"/>
    </location>
</feature>
<dbReference type="EMBL" id="JAWQEG010003573">
    <property type="protein sequence ID" value="KAK3865494.1"/>
    <property type="molecule type" value="Genomic_DNA"/>
</dbReference>
<dbReference type="Proteomes" id="UP001286313">
    <property type="component" value="Unassembled WGS sequence"/>
</dbReference>